<feature type="domain" description="SH3" evidence="5">
    <location>
        <begin position="619"/>
        <end position="683"/>
    </location>
</feature>
<reference evidence="8" key="1">
    <citation type="thesis" date="2020" institute="ProQuest LLC" country="789 East Eisenhower Parkway, Ann Arbor, MI, USA">
        <title>Comparative Genomics and Chromosome Evolution.</title>
        <authorList>
            <person name="Mudd A.B."/>
        </authorList>
    </citation>
    <scope>NUCLEOTIDE SEQUENCE</scope>
    <source>
        <strain evidence="8">Female2</strain>
        <tissue evidence="8">Blood</tissue>
    </source>
</reference>
<accession>A0A8T2J4Q8</accession>
<dbReference type="SMART" id="SM00721">
    <property type="entry name" value="BAR"/>
    <property type="match status" value="1"/>
</dbReference>
<dbReference type="InterPro" id="IPR000219">
    <property type="entry name" value="DH_dom"/>
</dbReference>
<evidence type="ECO:0000313" key="9">
    <source>
        <dbReference type="Proteomes" id="UP000812440"/>
    </source>
</evidence>
<dbReference type="OrthoDB" id="6244550at2759"/>
<feature type="domain" description="DH" evidence="6">
    <location>
        <begin position="149"/>
        <end position="329"/>
    </location>
</feature>
<dbReference type="InterPro" id="IPR027267">
    <property type="entry name" value="AH/BAR_dom_sf"/>
</dbReference>
<evidence type="ECO:0000256" key="4">
    <source>
        <dbReference type="SAM" id="MobiDB-lite"/>
    </source>
</evidence>
<dbReference type="SUPFAM" id="SSF48065">
    <property type="entry name" value="DBL homology domain (DH-domain)"/>
    <property type="match status" value="1"/>
</dbReference>
<dbReference type="PROSITE" id="PS50010">
    <property type="entry name" value="DH_2"/>
    <property type="match status" value="1"/>
</dbReference>
<organism evidence="8 9">
    <name type="scientific">Hymenochirus boettgeri</name>
    <name type="common">Congo dwarf clawed frog</name>
    <dbReference type="NCBI Taxonomy" id="247094"/>
    <lineage>
        <taxon>Eukaryota</taxon>
        <taxon>Metazoa</taxon>
        <taxon>Chordata</taxon>
        <taxon>Craniata</taxon>
        <taxon>Vertebrata</taxon>
        <taxon>Euteleostomi</taxon>
        <taxon>Amphibia</taxon>
        <taxon>Batrachia</taxon>
        <taxon>Anura</taxon>
        <taxon>Pipoidea</taxon>
        <taxon>Pipidae</taxon>
        <taxon>Pipinae</taxon>
        <taxon>Hymenochirus</taxon>
    </lineage>
</organism>
<dbReference type="PROSITE" id="PS51021">
    <property type="entry name" value="BAR"/>
    <property type="match status" value="1"/>
</dbReference>
<evidence type="ECO:0000256" key="3">
    <source>
        <dbReference type="PROSITE-ProRule" id="PRU00192"/>
    </source>
</evidence>
<dbReference type="Gene3D" id="1.20.900.10">
    <property type="entry name" value="Dbl homology (DH) domain"/>
    <property type="match status" value="1"/>
</dbReference>
<evidence type="ECO:0000256" key="1">
    <source>
        <dbReference type="ARBA" id="ARBA00022443"/>
    </source>
</evidence>
<feature type="region of interest" description="Disordered" evidence="4">
    <location>
        <begin position="1"/>
        <end position="58"/>
    </location>
</feature>
<dbReference type="GO" id="GO:0005085">
    <property type="term" value="F:guanyl-nucleotide exchange factor activity"/>
    <property type="evidence" value="ECO:0007669"/>
    <property type="project" value="UniProtKB-KW"/>
</dbReference>
<evidence type="ECO:0000259" key="6">
    <source>
        <dbReference type="PROSITE" id="PS50010"/>
    </source>
</evidence>
<keyword evidence="2" id="KW-0344">Guanine-nucleotide releasing factor</keyword>
<feature type="region of interest" description="Disordered" evidence="4">
    <location>
        <begin position="72"/>
        <end position="102"/>
    </location>
</feature>
<feature type="compositionally biased region" description="Polar residues" evidence="4">
    <location>
        <begin position="23"/>
        <end position="35"/>
    </location>
</feature>
<dbReference type="InterPro" id="IPR036028">
    <property type="entry name" value="SH3-like_dom_sf"/>
</dbReference>
<dbReference type="AlphaFoldDB" id="A0A8T2J4Q8"/>
<dbReference type="Gene3D" id="1.20.1270.60">
    <property type="entry name" value="Arfaptin homology (AH) domain/BAR domain"/>
    <property type="match status" value="1"/>
</dbReference>
<evidence type="ECO:0008006" key="10">
    <source>
        <dbReference type="Google" id="ProtNLM"/>
    </source>
</evidence>
<dbReference type="PANTHER" id="PTHR22834:SF9">
    <property type="entry name" value="RHO GUANINE NUCLEOTIDE EXCHANGE FACTOR 37"/>
    <property type="match status" value="1"/>
</dbReference>
<dbReference type="SUPFAM" id="SSF50044">
    <property type="entry name" value="SH3-domain"/>
    <property type="match status" value="2"/>
</dbReference>
<dbReference type="EMBL" id="JAACNH010000006">
    <property type="protein sequence ID" value="KAG8439302.1"/>
    <property type="molecule type" value="Genomic_DNA"/>
</dbReference>
<keyword evidence="9" id="KW-1185">Reference proteome</keyword>
<dbReference type="InterPro" id="IPR035899">
    <property type="entry name" value="DBL_dom_sf"/>
</dbReference>
<gene>
    <name evidence="8" type="ORF">GDO86_005501</name>
</gene>
<dbReference type="Pfam" id="PF07653">
    <property type="entry name" value="SH3_2"/>
    <property type="match status" value="1"/>
</dbReference>
<dbReference type="Pfam" id="PF00621">
    <property type="entry name" value="RhoGEF"/>
    <property type="match status" value="1"/>
</dbReference>
<evidence type="ECO:0000259" key="5">
    <source>
        <dbReference type="PROSITE" id="PS50002"/>
    </source>
</evidence>
<dbReference type="InterPro" id="IPR051492">
    <property type="entry name" value="Dynamin-Rho_GEF"/>
</dbReference>
<dbReference type="Pfam" id="PF00018">
    <property type="entry name" value="SH3_1"/>
    <property type="match status" value="1"/>
</dbReference>
<dbReference type="PROSITE" id="PS50002">
    <property type="entry name" value="SH3"/>
    <property type="match status" value="2"/>
</dbReference>
<evidence type="ECO:0000259" key="7">
    <source>
        <dbReference type="PROSITE" id="PS51021"/>
    </source>
</evidence>
<evidence type="ECO:0000256" key="2">
    <source>
        <dbReference type="ARBA" id="ARBA00022658"/>
    </source>
</evidence>
<sequence length="796" mass="91592">MKMDRRSNSGRPDALNGRKWKSSLDTFSTQPSAHSETLHIIKGPSSSQDHSPELEEQEEHIYERILSFEGTDIPNEAYGDKPSPRGPQTSKHSVYPSSHPKQIALMPPFQRYPYRQETPSEESITIMEPTTLPDDSDTIYDDAEDLRINLLPAVEELIRSEEYYVDSLNFVISTVQPKLEKIPGVDAKSLFCNINDILMVATLFLTELKKTQNIGQNQLTAIGEQFQEFSKTMQTSYSMYCWEYHRSLSLLEQYKENNTYLQIQEALNSQLSLSRPLDISFYLVMPVQRITKYPLLLQKILESAPPESCTSLQKAYSMMQEVNQNINEYKRCKEAGSKYNRLKQQTLVEKMASLSTSTISKKYKRVSQKLMQETGFIPKKEDKEFDDMAETFHTLASAVKLLKQNVGSYVQNLEVFMNNQPNVSSLEIPQSSAYELQNFSQTIYPEFKKRLEVLVLQPLIKLSECLKGPKNLIRKRTDKLLDYEKLEIKLSETGKLTYEEEDVKNAYLGFQSRLLSELPHCMALTLQWLYELLQTFIDIQQQLAEKGRSTTESIASQMPNSMLSEAEFRKWAEDSIRNAFSLLTDLNKKFEEEMPIPAVQDHDPTVVHQVQRLLKRHGNQKEIYQVTNNINGSRDMDLTLHRFEVVAVLQKLDTKGNNNRWLVDTAEGKRGFVPCNKLQPYQSVHTPRTSQNYLDPHEKMEKRRHSTSPLARPHSVYTEPQNTTPIFQTIAGYEFTARSSYEISIKVGEPVTLLEPHDKKGSTEWSLVEVDGQRGYVPSNYLVTVPVQKSYGWVVD</sequence>
<feature type="domain" description="BAR" evidence="7">
    <location>
        <begin position="370"/>
        <end position="567"/>
    </location>
</feature>
<feature type="compositionally biased region" description="Polar residues" evidence="4">
    <location>
        <begin position="86"/>
        <end position="100"/>
    </location>
</feature>
<keyword evidence="1 3" id="KW-0728">SH3 domain</keyword>
<feature type="domain" description="SH3" evidence="5">
    <location>
        <begin position="722"/>
        <end position="787"/>
    </location>
</feature>
<dbReference type="FunFam" id="2.30.30.40:FF:000177">
    <property type="entry name" value="Rho guanine nucleotide exchange factor (GEF) 37"/>
    <property type="match status" value="1"/>
</dbReference>
<name>A0A8T2J4Q8_9PIPI</name>
<dbReference type="InterPro" id="IPR004148">
    <property type="entry name" value="BAR_dom"/>
</dbReference>
<dbReference type="Proteomes" id="UP000812440">
    <property type="component" value="Chromosome 3"/>
</dbReference>
<proteinExistence type="predicted"/>
<dbReference type="Gene3D" id="2.30.30.40">
    <property type="entry name" value="SH3 Domains"/>
    <property type="match status" value="2"/>
</dbReference>
<dbReference type="SUPFAM" id="SSF103657">
    <property type="entry name" value="BAR/IMD domain-like"/>
    <property type="match status" value="1"/>
</dbReference>
<dbReference type="SMART" id="SM00326">
    <property type="entry name" value="SH3"/>
    <property type="match status" value="2"/>
</dbReference>
<dbReference type="GO" id="GO:0005737">
    <property type="term" value="C:cytoplasm"/>
    <property type="evidence" value="ECO:0007669"/>
    <property type="project" value="InterPro"/>
</dbReference>
<dbReference type="CDD" id="cd00160">
    <property type="entry name" value="RhoGEF"/>
    <property type="match status" value="1"/>
</dbReference>
<protein>
    <recommendedName>
        <fullName evidence="10">Rho guanine nucleotide exchange factor 37</fullName>
    </recommendedName>
</protein>
<dbReference type="InterPro" id="IPR001452">
    <property type="entry name" value="SH3_domain"/>
</dbReference>
<comment type="caution">
    <text evidence="8">The sequence shown here is derived from an EMBL/GenBank/DDBJ whole genome shotgun (WGS) entry which is preliminary data.</text>
</comment>
<dbReference type="SMART" id="SM00325">
    <property type="entry name" value="RhoGEF"/>
    <property type="match status" value="1"/>
</dbReference>
<dbReference type="PANTHER" id="PTHR22834">
    <property type="entry name" value="NUCLEAR FUSION PROTEIN FUS2"/>
    <property type="match status" value="1"/>
</dbReference>
<evidence type="ECO:0000313" key="8">
    <source>
        <dbReference type="EMBL" id="KAG8439302.1"/>
    </source>
</evidence>